<dbReference type="EMBL" id="CP011110">
    <property type="protein sequence ID" value="AKA25604.1"/>
    <property type="molecule type" value="Genomic_DNA"/>
</dbReference>
<organism evidence="1 2">
    <name type="scientific">Pseudomonas chlororaphis</name>
    <dbReference type="NCBI Taxonomy" id="587753"/>
    <lineage>
        <taxon>Bacteria</taxon>
        <taxon>Pseudomonadati</taxon>
        <taxon>Pseudomonadota</taxon>
        <taxon>Gammaproteobacteria</taxon>
        <taxon>Pseudomonadales</taxon>
        <taxon>Pseudomonadaceae</taxon>
        <taxon>Pseudomonas</taxon>
    </lineage>
</organism>
<reference evidence="1 2" key="1">
    <citation type="journal article" date="2015" name="Mol. Plant Microbe Interact.">
        <title>Comparative Genomic Analysis of Pseudomonas chlororaphis PCL1606 Reveals New Insight into Antifungal Compounds Involved in Biocontrol.</title>
        <authorList>
            <person name="Calderon C.E."/>
            <person name="Ramos C."/>
            <person name="de Vicente A."/>
            <person name="Cazorla F.M."/>
        </authorList>
    </citation>
    <scope>NUCLEOTIDE SEQUENCE [LARGE SCALE GENOMIC DNA]</scope>
    <source>
        <strain evidence="1 2">PCL1606</strain>
    </source>
</reference>
<dbReference type="AlphaFoldDB" id="A0A0D5Y3Q4"/>
<sequence length="49" mass="5383">MAINERTTHRPPGFQSSAFLEERSRGTVCAVPPLLFSSPLALTIEVKRA</sequence>
<protein>
    <submittedName>
        <fullName evidence="1">Uncharacterized protein</fullName>
    </submittedName>
</protein>
<dbReference type="Proteomes" id="UP000032748">
    <property type="component" value="Chromosome"/>
</dbReference>
<proteinExistence type="predicted"/>
<dbReference type="PATRIC" id="fig|587753.10.peg.4148"/>
<gene>
    <name evidence="1" type="ORF">PCL1606_41550</name>
</gene>
<accession>A0A0D5Y3Q4</accession>
<evidence type="ECO:0000313" key="1">
    <source>
        <dbReference type="EMBL" id="AKA25604.1"/>
    </source>
</evidence>
<dbReference type="KEGG" id="pcz:PCL1606_41550"/>
<evidence type="ECO:0000313" key="2">
    <source>
        <dbReference type="Proteomes" id="UP000032748"/>
    </source>
</evidence>
<name>A0A0D5Y3Q4_9PSED</name>